<feature type="region of interest" description="Disordered" evidence="1">
    <location>
        <begin position="252"/>
        <end position="346"/>
    </location>
</feature>
<dbReference type="Gene3D" id="2.60.120.1160">
    <property type="match status" value="1"/>
</dbReference>
<feature type="chain" id="PRO_5035457784" description="Glycoside hydrolase 131 catalytic N-terminal domain-containing protein" evidence="2">
    <location>
        <begin position="24"/>
        <end position="346"/>
    </location>
</feature>
<gene>
    <name evidence="4" type="ORF">Poli38472_014781</name>
</gene>
<protein>
    <recommendedName>
        <fullName evidence="3">Glycoside hydrolase 131 catalytic N-terminal domain-containing protein</fullName>
    </recommendedName>
</protein>
<evidence type="ECO:0000259" key="3">
    <source>
        <dbReference type="Pfam" id="PF18271"/>
    </source>
</evidence>
<feature type="signal peptide" evidence="2">
    <location>
        <begin position="1"/>
        <end position="23"/>
    </location>
</feature>
<feature type="compositionally biased region" description="Low complexity" evidence="1">
    <location>
        <begin position="268"/>
        <end position="330"/>
    </location>
</feature>
<feature type="domain" description="Glycoside hydrolase 131 catalytic N-terminal" evidence="3">
    <location>
        <begin position="28"/>
        <end position="254"/>
    </location>
</feature>
<reference evidence="4" key="1">
    <citation type="submission" date="2019-03" db="EMBL/GenBank/DDBJ databases">
        <title>Long read genome sequence of the mycoparasitic Pythium oligandrum ATCC 38472 isolated from sugarbeet rhizosphere.</title>
        <authorList>
            <person name="Gaulin E."/>
        </authorList>
    </citation>
    <scope>NUCLEOTIDE SEQUENCE</scope>
    <source>
        <strain evidence="4">ATCC 38472_TT</strain>
    </source>
</reference>
<dbReference type="EMBL" id="SPLM01000151">
    <property type="protein sequence ID" value="TMW55010.1"/>
    <property type="molecule type" value="Genomic_DNA"/>
</dbReference>
<dbReference type="PANTHER" id="PTHR34612:SF6">
    <property type="entry name" value="GLYCOSIDE HYDROLASE 131 CATALYTIC N-TERMINAL DOMAIN-CONTAINING PROTEIN"/>
    <property type="match status" value="1"/>
</dbReference>
<evidence type="ECO:0000313" key="4">
    <source>
        <dbReference type="EMBL" id="TMW55010.1"/>
    </source>
</evidence>
<keyword evidence="2" id="KW-0732">Signal</keyword>
<dbReference type="Proteomes" id="UP000794436">
    <property type="component" value="Unassembled WGS sequence"/>
</dbReference>
<name>A0A8K1C225_PYTOL</name>
<sequence length="346" mass="36480">MRFTSVLSSLAAIVACVATGVNAQSKSLPWDGRGQDLTVATLGDKYMLHILNQRMGGQGNPADYVTVEPTGRSPAYNGDTGVISVGVDEKAIFNGQTTFRRSELVQNVKGDTGGTTFFRASIMAKEALQNKYMWQVYFPESHNWEVFVDATKTPQMIQFRTDANVRWETEFTPGTWYNFGIALQSSGITLYQSEGDAALAKAYSTDKAFSVPSDTELHYGLLTLSTDGSQPAMVKNHQDILYFNGVTVETSVSGTSGSAPAPAPSKTPKPSTTTPASSTPATTAPASSTPATTKPASTTPASTAPATTTPATTKPATTTPATTKPASAAPAPSPSPSSGKCLRRRD</sequence>
<proteinExistence type="predicted"/>
<evidence type="ECO:0000256" key="2">
    <source>
        <dbReference type="SAM" id="SignalP"/>
    </source>
</evidence>
<dbReference type="InterPro" id="IPR041524">
    <property type="entry name" value="GH131_N"/>
</dbReference>
<evidence type="ECO:0000313" key="5">
    <source>
        <dbReference type="Proteomes" id="UP000794436"/>
    </source>
</evidence>
<keyword evidence="5" id="KW-1185">Reference proteome</keyword>
<organism evidence="4 5">
    <name type="scientific">Pythium oligandrum</name>
    <name type="common">Mycoparasitic fungus</name>
    <dbReference type="NCBI Taxonomy" id="41045"/>
    <lineage>
        <taxon>Eukaryota</taxon>
        <taxon>Sar</taxon>
        <taxon>Stramenopiles</taxon>
        <taxon>Oomycota</taxon>
        <taxon>Peronosporomycetes</taxon>
        <taxon>Pythiales</taxon>
        <taxon>Pythiaceae</taxon>
        <taxon>Pythium</taxon>
    </lineage>
</organism>
<dbReference type="AlphaFoldDB" id="A0A8K1C225"/>
<dbReference type="PANTHER" id="PTHR34612">
    <property type="entry name" value="GH131_N DOMAIN-CONTAINING PROTEIN"/>
    <property type="match status" value="1"/>
</dbReference>
<dbReference type="Pfam" id="PF18271">
    <property type="entry name" value="GH131_N"/>
    <property type="match status" value="1"/>
</dbReference>
<accession>A0A8K1C225</accession>
<dbReference type="PROSITE" id="PS51257">
    <property type="entry name" value="PROKAR_LIPOPROTEIN"/>
    <property type="match status" value="1"/>
</dbReference>
<comment type="caution">
    <text evidence="4">The sequence shown here is derived from an EMBL/GenBank/DDBJ whole genome shotgun (WGS) entry which is preliminary data.</text>
</comment>
<evidence type="ECO:0000256" key="1">
    <source>
        <dbReference type="SAM" id="MobiDB-lite"/>
    </source>
</evidence>
<dbReference type="OrthoDB" id="120072at2759"/>